<dbReference type="InterPro" id="IPR013120">
    <property type="entry name" value="FAR_NAD-bd"/>
</dbReference>
<evidence type="ECO:0000313" key="2">
    <source>
        <dbReference type="EMBL" id="RQW75480.1"/>
    </source>
</evidence>
<protein>
    <submittedName>
        <fullName evidence="2">NAD-dependent epimerase/dehydratase family protein</fullName>
    </submittedName>
</protein>
<dbReference type="InterPro" id="IPR036291">
    <property type="entry name" value="NAD(P)-bd_dom_sf"/>
</dbReference>
<gene>
    <name evidence="2" type="ORF">EBB45_06270</name>
</gene>
<dbReference type="CDD" id="cd05263">
    <property type="entry name" value="MupV_like_SDR_e"/>
    <property type="match status" value="1"/>
</dbReference>
<sequence length="361" mass="41633">MVAHFFTGFPGFIASQLIREVFRKNYTDQVYVLVLQTELQKAQREAMRIMETFPGRHIELIEGDITLPNLGIDHQSINRILPQISILWHLAAIYDLAVPREIAWKVNVLGTSMVNDFVKTLPNLSHYLYFSTAYVAGNRKGRILETELIRPEKFKNYYEETKFEAEILVENLKAEIPITIIRPGIVRGHTLTGETIKFDGPYFFLNMIERLKNLPFIPYIGDKATTINVVPVDFIIQSSVFISSEPTAIGKTLHLTDPFPHPVQEVFRMMVLEMTGKLPKGKFPLSIVKWLLQNKLIRQKLGVEKEALDYLTWNAQFDCREAQLILKKGNIRCSDFMSSIPAMVKFYRVNKNNKQLQVEIK</sequence>
<dbReference type="GO" id="GO:0080019">
    <property type="term" value="F:alcohol-forming very long-chain fatty acyl-CoA reductase activity"/>
    <property type="evidence" value="ECO:0007669"/>
    <property type="project" value="InterPro"/>
</dbReference>
<accession>A0A3N9UHB5</accession>
<dbReference type="RefSeq" id="WP_124763782.1">
    <property type="nucleotide sequence ID" value="NZ_JAFBDY010000003.1"/>
</dbReference>
<comment type="caution">
    <text evidence="2">The sequence shown here is derived from an EMBL/GenBank/DDBJ whole genome shotgun (WGS) entry which is preliminary data.</text>
</comment>
<name>A0A3N9UHB5_9BACI</name>
<dbReference type="Proteomes" id="UP000274033">
    <property type="component" value="Unassembled WGS sequence"/>
</dbReference>
<dbReference type="Pfam" id="PF07993">
    <property type="entry name" value="NAD_binding_4"/>
    <property type="match status" value="1"/>
</dbReference>
<feature type="domain" description="Thioester reductase (TE)" evidence="1">
    <location>
        <begin position="7"/>
        <end position="237"/>
    </location>
</feature>
<dbReference type="InterPro" id="IPR026055">
    <property type="entry name" value="FAR"/>
</dbReference>
<dbReference type="EMBL" id="RRCT01000004">
    <property type="protein sequence ID" value="RQW75480.1"/>
    <property type="molecule type" value="Genomic_DNA"/>
</dbReference>
<evidence type="ECO:0000259" key="1">
    <source>
        <dbReference type="Pfam" id="PF07993"/>
    </source>
</evidence>
<dbReference type="SUPFAM" id="SSF51735">
    <property type="entry name" value="NAD(P)-binding Rossmann-fold domains"/>
    <property type="match status" value="1"/>
</dbReference>
<dbReference type="PANTHER" id="PTHR11011">
    <property type="entry name" value="MALE STERILITY PROTEIN 2-RELATED"/>
    <property type="match status" value="1"/>
</dbReference>
<dbReference type="OrthoDB" id="9807212at2"/>
<reference evidence="2 3" key="1">
    <citation type="journal article" date="2013" name="J. Microbiol.">
        <title>Lysinibacillus chungkukjangi sp. nov., isolated from Chungkukjang, Korean fermented soybean food.</title>
        <authorList>
            <person name="Kim S.J."/>
            <person name="Jang Y.H."/>
            <person name="Hamada M."/>
            <person name="Ahn J.H."/>
            <person name="Weon H.Y."/>
            <person name="Suzuki K."/>
            <person name="Whang K.S."/>
            <person name="Kwon S.W."/>
        </authorList>
    </citation>
    <scope>NUCLEOTIDE SEQUENCE [LARGE SCALE GENOMIC DNA]</scope>
    <source>
        <strain evidence="2 3">MCCC 1A12701</strain>
    </source>
</reference>
<keyword evidence="3" id="KW-1185">Reference proteome</keyword>
<evidence type="ECO:0000313" key="3">
    <source>
        <dbReference type="Proteomes" id="UP000274033"/>
    </source>
</evidence>
<dbReference type="AlphaFoldDB" id="A0A3N9UHB5"/>
<organism evidence="2 3">
    <name type="scientific">Lysinibacillus composti</name>
    <dbReference type="NCBI Taxonomy" id="720633"/>
    <lineage>
        <taxon>Bacteria</taxon>
        <taxon>Bacillati</taxon>
        <taxon>Bacillota</taxon>
        <taxon>Bacilli</taxon>
        <taxon>Bacillales</taxon>
        <taxon>Bacillaceae</taxon>
        <taxon>Lysinibacillus</taxon>
    </lineage>
</organism>
<dbReference type="Gene3D" id="3.40.50.720">
    <property type="entry name" value="NAD(P)-binding Rossmann-like Domain"/>
    <property type="match status" value="1"/>
</dbReference>
<proteinExistence type="predicted"/>